<reference evidence="1" key="1">
    <citation type="journal article" date="2020" name="Nature">
        <title>Giant virus diversity and host interactions through global metagenomics.</title>
        <authorList>
            <person name="Schulz F."/>
            <person name="Roux S."/>
            <person name="Paez-Espino D."/>
            <person name="Jungbluth S."/>
            <person name="Walsh D.A."/>
            <person name="Denef V.J."/>
            <person name="McMahon K.D."/>
            <person name="Konstantinidis K.T."/>
            <person name="Eloe-Fadrosh E.A."/>
            <person name="Kyrpides N.C."/>
            <person name="Woyke T."/>
        </authorList>
    </citation>
    <scope>NUCLEOTIDE SEQUENCE</scope>
    <source>
        <strain evidence="1">GVMAG-M-3300023174-107</strain>
    </source>
</reference>
<sequence>MKIGLLIPSTSNGRDWTSIKESYLYNLTFKTFLLTQDPDHEYIFYIGIDKGDKIYDTEQKNEFLRFKMIYKNIDVKFIYMDCRKGFLTRMWNILFKQAYDEGCNYFYQCGDDIEFHTKGWVNDSITTLSRNKNIGITGPVNNNNFILTQVFVSRIHMEIFGYFFPEEIVNWGCDDWYNWIYKPDHFFPLKKHYCTNEGGTPRYKINDNSTFMENYKYNVEKLRSSSRKLAESHKSKLNLYLSMLV</sequence>
<dbReference type="EMBL" id="MN739522">
    <property type="protein sequence ID" value="QHT10606.1"/>
    <property type="molecule type" value="Genomic_DNA"/>
</dbReference>
<name>A0A6C0D0K9_9ZZZZ</name>
<protein>
    <recommendedName>
        <fullName evidence="2">Glycosyltransferase</fullName>
    </recommendedName>
</protein>
<accession>A0A6C0D0K9</accession>
<organism evidence="1">
    <name type="scientific">viral metagenome</name>
    <dbReference type="NCBI Taxonomy" id="1070528"/>
    <lineage>
        <taxon>unclassified sequences</taxon>
        <taxon>metagenomes</taxon>
        <taxon>organismal metagenomes</taxon>
    </lineage>
</organism>
<evidence type="ECO:0008006" key="2">
    <source>
        <dbReference type="Google" id="ProtNLM"/>
    </source>
</evidence>
<proteinExistence type="predicted"/>
<evidence type="ECO:0000313" key="1">
    <source>
        <dbReference type="EMBL" id="QHT10606.1"/>
    </source>
</evidence>
<dbReference type="AlphaFoldDB" id="A0A6C0D0K9"/>